<evidence type="ECO:0000313" key="1">
    <source>
        <dbReference type="EMBL" id="ESK88085.1"/>
    </source>
</evidence>
<dbReference type="GO" id="GO:0042720">
    <property type="term" value="C:mitochondrial inner membrane peptidase complex"/>
    <property type="evidence" value="ECO:0007669"/>
    <property type="project" value="InterPro"/>
</dbReference>
<comment type="caution">
    <text evidence="1">The sequence shown here is derived from an EMBL/GenBank/DDBJ whole genome shotgun (WGS) entry which is preliminary data.</text>
</comment>
<dbReference type="HOGENOM" id="CLU_2638621_0_0_1"/>
<proteinExistence type="predicted"/>
<dbReference type="OrthoDB" id="3983163at2759"/>
<dbReference type="InterPro" id="IPR024645">
    <property type="entry name" value="Mitochondr_Som1"/>
</dbReference>
<dbReference type="KEGG" id="mrr:Moror_10733"/>
<keyword evidence="2" id="KW-1185">Reference proteome</keyword>
<dbReference type="Proteomes" id="UP000017559">
    <property type="component" value="Unassembled WGS sequence"/>
</dbReference>
<sequence>MSLDGLSSKSELHSKCRISEIMQYSCDAEASPEGKPTIRCFPISRLFRICEGRPAAEITRMVDVGDDGVVNFPGDAR</sequence>
<dbReference type="AlphaFoldDB" id="V2X6I5"/>
<accession>V2X6I5</accession>
<protein>
    <submittedName>
        <fullName evidence="1">Uncharacterized protein</fullName>
    </submittedName>
</protein>
<name>V2X6I5_MONRO</name>
<dbReference type="Pfam" id="PF11093">
    <property type="entry name" value="Mitochondr_Som1"/>
    <property type="match status" value="1"/>
</dbReference>
<reference evidence="1 2" key="1">
    <citation type="journal article" date="2014" name="BMC Genomics">
        <title>Genome and secretome analysis of the hemibiotrophic fungal pathogen, Moniliophthora roreri, which causes frosty pod rot disease of cacao: mechanisms of the biotrophic and necrotrophic phases.</title>
        <authorList>
            <person name="Meinhardt L.W."/>
            <person name="Costa G.G.L."/>
            <person name="Thomazella D.P.T."/>
            <person name="Teixeira P.J.P.L."/>
            <person name="Carazzolle M.F."/>
            <person name="Schuster S.C."/>
            <person name="Carlson J.E."/>
            <person name="Guiltinan M.J."/>
            <person name="Mieczkowski P."/>
            <person name="Farmer A."/>
            <person name="Ramaraj T."/>
            <person name="Crozier J."/>
            <person name="Davis R.E."/>
            <person name="Shao J."/>
            <person name="Melnick R.L."/>
            <person name="Pereira G.A.G."/>
            <person name="Bailey B.A."/>
        </authorList>
    </citation>
    <scope>NUCLEOTIDE SEQUENCE [LARGE SCALE GENOMIC DNA]</scope>
    <source>
        <strain evidence="1 2">MCA 2997</strain>
    </source>
</reference>
<evidence type="ECO:0000313" key="2">
    <source>
        <dbReference type="Proteomes" id="UP000017559"/>
    </source>
</evidence>
<dbReference type="EMBL" id="AWSO01000702">
    <property type="protein sequence ID" value="ESK88085.1"/>
    <property type="molecule type" value="Genomic_DNA"/>
</dbReference>
<organism evidence="1 2">
    <name type="scientific">Moniliophthora roreri (strain MCA 2997)</name>
    <name type="common">Cocoa frosty pod rot fungus</name>
    <name type="synonym">Crinipellis roreri</name>
    <dbReference type="NCBI Taxonomy" id="1381753"/>
    <lineage>
        <taxon>Eukaryota</taxon>
        <taxon>Fungi</taxon>
        <taxon>Dikarya</taxon>
        <taxon>Basidiomycota</taxon>
        <taxon>Agaricomycotina</taxon>
        <taxon>Agaricomycetes</taxon>
        <taxon>Agaricomycetidae</taxon>
        <taxon>Agaricales</taxon>
        <taxon>Marasmiineae</taxon>
        <taxon>Marasmiaceae</taxon>
        <taxon>Moniliophthora</taxon>
    </lineage>
</organism>
<gene>
    <name evidence="1" type="ORF">Moror_10733</name>
</gene>